<keyword evidence="4" id="KW-1185">Reference proteome</keyword>
<dbReference type="InterPro" id="IPR034660">
    <property type="entry name" value="DinB/YfiT-like"/>
</dbReference>
<evidence type="ECO:0000313" key="4">
    <source>
        <dbReference type="Proteomes" id="UP000240542"/>
    </source>
</evidence>
<dbReference type="InterPro" id="IPR024344">
    <property type="entry name" value="MDMPI_metal-binding"/>
</dbReference>
<comment type="caution">
    <text evidence="3">The sequence shown here is derived from an EMBL/GenBank/DDBJ whole genome shotgun (WGS) entry which is preliminary data.</text>
</comment>
<dbReference type="OrthoDB" id="5185819at2"/>
<dbReference type="Gene3D" id="1.20.120.450">
    <property type="entry name" value="dinb family like domain"/>
    <property type="match status" value="1"/>
</dbReference>
<dbReference type="Proteomes" id="UP000240542">
    <property type="component" value="Unassembled WGS sequence"/>
</dbReference>
<sequence length="216" mass="23616">MTDVFDGLFDRFDRANAGFERRLRLVRTEQWAWPTPCPDWDVRRLVNHMARGNLDYARLVQGGSAGEFLRLRDADALGDDPLGAFARSARTCAAAFAAPGAMDREVDYPLGAIGARQAFAVRITDAAVHTWDLARAIGADDLLDTDLVAWIDAHLARIYATLRESPTSADTTHRFFGAPDGTPPDGASRQARLLHRMGRTDAGAPPAADRADGTRR</sequence>
<proteinExistence type="predicted"/>
<gene>
    <name evidence="3" type="ORF">CLV63_10485</name>
</gene>
<reference evidence="3 4" key="1">
    <citation type="submission" date="2018-03" db="EMBL/GenBank/DDBJ databases">
        <title>Genomic Encyclopedia of Archaeal and Bacterial Type Strains, Phase II (KMG-II): from individual species to whole genera.</title>
        <authorList>
            <person name="Goeker M."/>
        </authorList>
    </citation>
    <scope>NUCLEOTIDE SEQUENCE [LARGE SCALE GENOMIC DNA]</scope>
    <source>
        <strain evidence="3 4">DSM 45312</strain>
    </source>
</reference>
<feature type="domain" description="Mycothiol-dependent maleylpyruvate isomerase metal-binding" evidence="2">
    <location>
        <begin position="14"/>
        <end position="134"/>
    </location>
</feature>
<dbReference type="NCBIfam" id="TIGR03083">
    <property type="entry name" value="maleylpyruvate isomerase family mycothiol-dependent enzyme"/>
    <property type="match status" value="1"/>
</dbReference>
<dbReference type="EMBL" id="PYGA01000004">
    <property type="protein sequence ID" value="PSK98861.1"/>
    <property type="molecule type" value="Genomic_DNA"/>
</dbReference>
<name>A0A2P8DNT8_9ACTN</name>
<organism evidence="3 4">
    <name type="scientific">Murinocardiopsis flavida</name>
    <dbReference type="NCBI Taxonomy" id="645275"/>
    <lineage>
        <taxon>Bacteria</taxon>
        <taxon>Bacillati</taxon>
        <taxon>Actinomycetota</taxon>
        <taxon>Actinomycetes</taxon>
        <taxon>Streptosporangiales</taxon>
        <taxon>Nocardiopsidaceae</taxon>
        <taxon>Murinocardiopsis</taxon>
    </lineage>
</organism>
<feature type="region of interest" description="Disordered" evidence="1">
    <location>
        <begin position="169"/>
        <end position="216"/>
    </location>
</feature>
<dbReference type="InterPro" id="IPR017520">
    <property type="entry name" value="CHP03086"/>
</dbReference>
<accession>A0A2P8DNT8</accession>
<dbReference type="AlphaFoldDB" id="A0A2P8DNT8"/>
<evidence type="ECO:0000256" key="1">
    <source>
        <dbReference type="SAM" id="MobiDB-lite"/>
    </source>
</evidence>
<evidence type="ECO:0000313" key="3">
    <source>
        <dbReference type="EMBL" id="PSK98861.1"/>
    </source>
</evidence>
<dbReference type="SUPFAM" id="SSF109854">
    <property type="entry name" value="DinB/YfiT-like putative metalloenzymes"/>
    <property type="match status" value="1"/>
</dbReference>
<dbReference type="Pfam" id="PF11716">
    <property type="entry name" value="MDMPI_N"/>
    <property type="match status" value="1"/>
</dbReference>
<evidence type="ECO:0000259" key="2">
    <source>
        <dbReference type="Pfam" id="PF11716"/>
    </source>
</evidence>
<dbReference type="RefSeq" id="WP_106582193.1">
    <property type="nucleotide sequence ID" value="NZ_PYGA01000004.1"/>
</dbReference>
<dbReference type="NCBIfam" id="TIGR03086">
    <property type="entry name" value="TIGR03086 family metal-binding protein"/>
    <property type="match status" value="1"/>
</dbReference>
<dbReference type="InterPro" id="IPR017517">
    <property type="entry name" value="Maleyloyr_isom"/>
</dbReference>
<dbReference type="GO" id="GO:0046872">
    <property type="term" value="F:metal ion binding"/>
    <property type="evidence" value="ECO:0007669"/>
    <property type="project" value="InterPro"/>
</dbReference>
<protein>
    <submittedName>
        <fullName evidence="3">Uncharacterized protein (TIGR03086 family)</fullName>
    </submittedName>
</protein>